<dbReference type="Proteomes" id="UP001286313">
    <property type="component" value="Unassembled WGS sequence"/>
</dbReference>
<evidence type="ECO:0000313" key="3">
    <source>
        <dbReference type="Proteomes" id="UP001286313"/>
    </source>
</evidence>
<evidence type="ECO:0000256" key="1">
    <source>
        <dbReference type="SAM" id="MobiDB-lite"/>
    </source>
</evidence>
<keyword evidence="3" id="KW-1185">Reference proteome</keyword>
<protein>
    <submittedName>
        <fullName evidence="2">Uncharacterized protein</fullName>
    </submittedName>
</protein>
<gene>
    <name evidence="2" type="ORF">Pcinc_029546</name>
</gene>
<evidence type="ECO:0000313" key="2">
    <source>
        <dbReference type="EMBL" id="KAK3864788.1"/>
    </source>
</evidence>
<proteinExistence type="predicted"/>
<organism evidence="2 3">
    <name type="scientific">Petrolisthes cinctipes</name>
    <name type="common">Flat porcelain crab</name>
    <dbReference type="NCBI Taxonomy" id="88211"/>
    <lineage>
        <taxon>Eukaryota</taxon>
        <taxon>Metazoa</taxon>
        <taxon>Ecdysozoa</taxon>
        <taxon>Arthropoda</taxon>
        <taxon>Crustacea</taxon>
        <taxon>Multicrustacea</taxon>
        <taxon>Malacostraca</taxon>
        <taxon>Eumalacostraca</taxon>
        <taxon>Eucarida</taxon>
        <taxon>Decapoda</taxon>
        <taxon>Pleocyemata</taxon>
        <taxon>Anomura</taxon>
        <taxon>Galatheoidea</taxon>
        <taxon>Porcellanidae</taxon>
        <taxon>Petrolisthes</taxon>
    </lineage>
</organism>
<dbReference type="AlphaFoldDB" id="A0AAE1K7C2"/>
<comment type="caution">
    <text evidence="2">The sequence shown here is derived from an EMBL/GenBank/DDBJ whole genome shotgun (WGS) entry which is preliminary data.</text>
</comment>
<name>A0AAE1K7C2_PETCI</name>
<feature type="region of interest" description="Disordered" evidence="1">
    <location>
        <begin position="1"/>
        <end position="35"/>
    </location>
</feature>
<accession>A0AAE1K7C2</accession>
<feature type="compositionally biased region" description="Basic and acidic residues" evidence="1">
    <location>
        <begin position="11"/>
        <end position="22"/>
    </location>
</feature>
<sequence length="202" mass="21876">MIEMEVGGMRGEGKERGHRDGEGEGTQRWGKEMEGRRDVGVESTLLFPYPLLKFPVFLPIPTSPPPPSYSHILLPPTPTSQSPPPLIISFYLPPPLPLPLHSPSPLTLLSLCPSTPPPPPSTSPPPPIQWFPPASYSSGFRSRVSSLLAAVPVTAHTTPTLPAHTDNPPNHAYTPSPHRQPHTNHAHATPTLPAHTLQSFIN</sequence>
<feature type="region of interest" description="Disordered" evidence="1">
    <location>
        <begin position="158"/>
        <end position="202"/>
    </location>
</feature>
<reference evidence="2" key="1">
    <citation type="submission" date="2023-10" db="EMBL/GenBank/DDBJ databases">
        <title>Genome assemblies of two species of porcelain crab, Petrolisthes cinctipes and Petrolisthes manimaculis (Anomura: Porcellanidae).</title>
        <authorList>
            <person name="Angst P."/>
        </authorList>
    </citation>
    <scope>NUCLEOTIDE SEQUENCE</scope>
    <source>
        <strain evidence="2">PB745_01</strain>
        <tissue evidence="2">Gill</tissue>
    </source>
</reference>
<dbReference type="EMBL" id="JAWQEG010003719">
    <property type="protein sequence ID" value="KAK3864788.1"/>
    <property type="molecule type" value="Genomic_DNA"/>
</dbReference>